<evidence type="ECO:0000313" key="3">
    <source>
        <dbReference type="EMBL" id="NJP02730.1"/>
    </source>
</evidence>
<proteinExistence type="predicted"/>
<accession>A0ABX0YH25</accession>
<sequence>MDWTDFLLNTLVSASAGTVLTGLLAFLFKTWITERLTSSIRHEYDSKLEQLKSDLKAQADENLALLKAELDLQAERLKIASASFSDVQKATIAKKIEAVDHIWGATRRARGLVPGVVTLLDVLTDEELSNLSASPQLRDMLALIRAVKPMQLLPEIFGDADIARPHVGEYIWALFSTYHGLLSRMILLVCGTRDDSDRRWFRDQGVLKLVGSAFGNQKRTEFSTLTSGQFTWLQIEFERRLFSAFDRLLTGKAFSEAALNQAVEMEQMLARVIKPDADGLVRPVS</sequence>
<feature type="transmembrane region" description="Helical" evidence="2">
    <location>
        <begin position="6"/>
        <end position="28"/>
    </location>
</feature>
<gene>
    <name evidence="3" type="ORF">HBH25_17925</name>
</gene>
<dbReference type="EMBL" id="JAAVJI010000012">
    <property type="protein sequence ID" value="NJP02730.1"/>
    <property type="molecule type" value="Genomic_DNA"/>
</dbReference>
<keyword evidence="1" id="KW-0175">Coiled coil</keyword>
<dbReference type="RefSeq" id="WP_168085307.1">
    <property type="nucleotide sequence ID" value="NZ_JAAVJI010000012.1"/>
</dbReference>
<keyword evidence="2" id="KW-1133">Transmembrane helix</keyword>
<evidence type="ECO:0000256" key="2">
    <source>
        <dbReference type="SAM" id="Phobius"/>
    </source>
</evidence>
<evidence type="ECO:0000256" key="1">
    <source>
        <dbReference type="SAM" id="Coils"/>
    </source>
</evidence>
<keyword evidence="2" id="KW-0472">Membrane</keyword>
<keyword evidence="2" id="KW-0812">Transmembrane</keyword>
<feature type="coiled-coil region" evidence="1">
    <location>
        <begin position="41"/>
        <end position="76"/>
    </location>
</feature>
<comment type="caution">
    <text evidence="3">The sequence shown here is derived from an EMBL/GenBank/DDBJ whole genome shotgun (WGS) entry which is preliminary data.</text>
</comment>
<name>A0ABX0YH25_9PSED</name>
<organism evidence="3 4">
    <name type="scientific">Pseudomonas quercus</name>
    <dbReference type="NCBI Taxonomy" id="2722792"/>
    <lineage>
        <taxon>Bacteria</taxon>
        <taxon>Pseudomonadati</taxon>
        <taxon>Pseudomonadota</taxon>
        <taxon>Gammaproteobacteria</taxon>
        <taxon>Pseudomonadales</taxon>
        <taxon>Pseudomonadaceae</taxon>
        <taxon>Pseudomonas</taxon>
    </lineage>
</organism>
<reference evidence="3 4" key="1">
    <citation type="submission" date="2020-03" db="EMBL/GenBank/DDBJ databases">
        <authorList>
            <person name="Wang L."/>
            <person name="He N."/>
            <person name="Li Y."/>
            <person name="Fang Y."/>
            <person name="Zhang F."/>
        </authorList>
    </citation>
    <scope>NUCLEOTIDE SEQUENCE [LARGE SCALE GENOMIC DNA]</scope>
    <source>
        <strain evidence="4">hsmgli-8</strain>
    </source>
</reference>
<protein>
    <submittedName>
        <fullName evidence="3">Uncharacterized protein</fullName>
    </submittedName>
</protein>
<dbReference type="Proteomes" id="UP000746535">
    <property type="component" value="Unassembled WGS sequence"/>
</dbReference>
<evidence type="ECO:0000313" key="4">
    <source>
        <dbReference type="Proteomes" id="UP000746535"/>
    </source>
</evidence>
<keyword evidence="4" id="KW-1185">Reference proteome</keyword>